<name>A0A7G9YXP3_9EURY</name>
<organism evidence="1">
    <name type="scientific">Candidatus Methanophagaceae archaeon ANME-1 ERB6</name>
    <dbReference type="NCBI Taxonomy" id="2759912"/>
    <lineage>
        <taxon>Archaea</taxon>
        <taxon>Methanobacteriati</taxon>
        <taxon>Methanobacteriota</taxon>
        <taxon>Stenosarchaea group</taxon>
        <taxon>Methanomicrobia</taxon>
        <taxon>Candidatus Methanophagales</taxon>
        <taxon>Candidatus Methanophagaceae</taxon>
    </lineage>
</organism>
<sequence length="234" mass="26865">MIRKNISLYEEDMKKIGRIVEKNEGNLSAAMREIIDFVDFMLRKFGSLEEAKKLERRTKGVCLPRGMLNWFLTYTSECLLDEDAAGSIEEICAIESVSDLAEIAGIGLPVDIKVDADDDRNPSAVTIRLTGERAHTEFVAKIIACFLAENHGLAVEDVFRHTAFTTLKMKREGEGKRESEGDYKKVRDSLIKHFGERHIMVQEILNKPRFWNAMIKATAEWGDVERYKYPRIYR</sequence>
<reference evidence="1" key="1">
    <citation type="submission" date="2020-06" db="EMBL/GenBank/DDBJ databases">
        <title>Unique genomic features of the anaerobic methanotrophic archaea.</title>
        <authorList>
            <person name="Chadwick G.L."/>
            <person name="Skennerton C.T."/>
            <person name="Laso-Perez R."/>
            <person name="Leu A.O."/>
            <person name="Speth D.R."/>
            <person name="Yu H."/>
            <person name="Morgan-Lang C."/>
            <person name="Hatzenpichler R."/>
            <person name="Goudeau D."/>
            <person name="Malmstrom R."/>
            <person name="Brazelton W.J."/>
            <person name="Woyke T."/>
            <person name="Hallam S.J."/>
            <person name="Tyson G.W."/>
            <person name="Wegener G."/>
            <person name="Boetius A."/>
            <person name="Orphan V."/>
        </authorList>
    </citation>
    <scope>NUCLEOTIDE SEQUENCE</scope>
</reference>
<accession>A0A7G9YXP3</accession>
<protein>
    <submittedName>
        <fullName evidence="1">Uncharacterized protein</fullName>
    </submittedName>
</protein>
<proteinExistence type="predicted"/>
<dbReference type="AlphaFoldDB" id="A0A7G9YXP3"/>
<gene>
    <name evidence="1" type="ORF">HGGDFBBL_00009</name>
</gene>
<dbReference type="EMBL" id="MT631521">
    <property type="protein sequence ID" value="QNO52777.1"/>
    <property type="molecule type" value="Genomic_DNA"/>
</dbReference>
<evidence type="ECO:0000313" key="1">
    <source>
        <dbReference type="EMBL" id="QNO52777.1"/>
    </source>
</evidence>